<gene>
    <name evidence="2" type="ORF">FB381_2758</name>
</gene>
<evidence type="ECO:0000256" key="1">
    <source>
        <dbReference type="SAM" id="MobiDB-lite"/>
    </source>
</evidence>
<keyword evidence="3" id="KW-1185">Reference proteome</keyword>
<name>A0A543A8J9_9ACTN</name>
<proteinExistence type="predicted"/>
<sequence length="221" mass="24310">MRTRTYTARRRRLLRAAVLVGGLTAVLFILSGILIATTDGAHAPNQRPSQAPEPLTSPPSGEPSSAGHDEARAFAIEAAQMVFDWDTTTSSNTDGYFARLVAIADPGGVESDGLVADLNIYLPNPEAWRELRAYETRQWLEITSAMVPSTWEATAREGEAYGLERGTTAYTITGIRHRAGTWNGEPVTSRHRVSFTVFILCVPREPSCYLLRLSRLDHPLL</sequence>
<accession>A0A543A8J9</accession>
<protein>
    <submittedName>
        <fullName evidence="2">Uncharacterized protein</fullName>
    </submittedName>
</protein>
<evidence type="ECO:0000313" key="3">
    <source>
        <dbReference type="Proteomes" id="UP000320209"/>
    </source>
</evidence>
<evidence type="ECO:0000313" key="2">
    <source>
        <dbReference type="EMBL" id="TQL68859.1"/>
    </source>
</evidence>
<comment type="caution">
    <text evidence="2">The sequence shown here is derived from an EMBL/GenBank/DDBJ whole genome shotgun (WGS) entry which is preliminary data.</text>
</comment>
<dbReference type="EMBL" id="VFOV01000001">
    <property type="protein sequence ID" value="TQL68859.1"/>
    <property type="molecule type" value="Genomic_DNA"/>
</dbReference>
<feature type="region of interest" description="Disordered" evidence="1">
    <location>
        <begin position="41"/>
        <end position="68"/>
    </location>
</feature>
<dbReference type="AlphaFoldDB" id="A0A543A8J9"/>
<organism evidence="2 3">
    <name type="scientific">Nocardioides albertanoniae</name>
    <dbReference type="NCBI Taxonomy" id="1175486"/>
    <lineage>
        <taxon>Bacteria</taxon>
        <taxon>Bacillati</taxon>
        <taxon>Actinomycetota</taxon>
        <taxon>Actinomycetes</taxon>
        <taxon>Propionibacteriales</taxon>
        <taxon>Nocardioidaceae</taxon>
        <taxon>Nocardioides</taxon>
    </lineage>
</organism>
<dbReference type="Proteomes" id="UP000320209">
    <property type="component" value="Unassembled WGS sequence"/>
</dbReference>
<reference evidence="2 3" key="1">
    <citation type="submission" date="2019-06" db="EMBL/GenBank/DDBJ databases">
        <title>Sequencing the genomes of 1000 actinobacteria strains.</title>
        <authorList>
            <person name="Klenk H.-P."/>
        </authorList>
    </citation>
    <scope>NUCLEOTIDE SEQUENCE [LARGE SCALE GENOMIC DNA]</scope>
    <source>
        <strain evidence="2 3">DSM 25218</strain>
    </source>
</reference>